<dbReference type="EMBL" id="JPKZ01001197">
    <property type="protein sequence ID" value="KHN83430.1"/>
    <property type="molecule type" value="Genomic_DNA"/>
</dbReference>
<keyword evidence="1" id="KW-0812">Transmembrane</keyword>
<keyword evidence="1" id="KW-0472">Membrane</keyword>
<proteinExistence type="predicted"/>
<sequence length="80" mass="9394">MKTYYPQEKKQGQSELCCIKVESEMAQDTLPVITIYEGWNDIWFWIVHVASVILIVVLIIVTCVLCMERKSHKKEYESVQ</sequence>
<protein>
    <recommendedName>
        <fullName evidence="4">Transmembrane protein</fullName>
    </recommendedName>
</protein>
<reference evidence="2 3" key="1">
    <citation type="submission" date="2014-11" db="EMBL/GenBank/DDBJ databases">
        <title>Genetic blueprint of the zoonotic pathogen Toxocara canis.</title>
        <authorList>
            <person name="Zhu X.-Q."/>
            <person name="Korhonen P.K."/>
            <person name="Cai H."/>
            <person name="Young N.D."/>
            <person name="Nejsum P."/>
            <person name="von Samson-Himmelstjerna G."/>
            <person name="Boag P.R."/>
            <person name="Tan P."/>
            <person name="Li Q."/>
            <person name="Min J."/>
            <person name="Yang Y."/>
            <person name="Wang X."/>
            <person name="Fang X."/>
            <person name="Hall R.S."/>
            <person name="Hofmann A."/>
            <person name="Sternberg P.W."/>
            <person name="Jex A.R."/>
            <person name="Gasser R.B."/>
        </authorList>
    </citation>
    <scope>NUCLEOTIDE SEQUENCE [LARGE SCALE GENOMIC DNA]</scope>
    <source>
        <strain evidence="2">PN_DK_2014</strain>
    </source>
</reference>
<dbReference type="AlphaFoldDB" id="A0A0B2VQV6"/>
<feature type="transmembrane region" description="Helical" evidence="1">
    <location>
        <begin position="42"/>
        <end position="67"/>
    </location>
</feature>
<dbReference type="Proteomes" id="UP000031036">
    <property type="component" value="Unassembled WGS sequence"/>
</dbReference>
<keyword evidence="3" id="KW-1185">Reference proteome</keyword>
<name>A0A0B2VQV6_TOXCA</name>
<accession>A0A0B2VQV6</accession>
<gene>
    <name evidence="2" type="ORF">Tcan_13821</name>
</gene>
<organism evidence="2 3">
    <name type="scientific">Toxocara canis</name>
    <name type="common">Canine roundworm</name>
    <dbReference type="NCBI Taxonomy" id="6265"/>
    <lineage>
        <taxon>Eukaryota</taxon>
        <taxon>Metazoa</taxon>
        <taxon>Ecdysozoa</taxon>
        <taxon>Nematoda</taxon>
        <taxon>Chromadorea</taxon>
        <taxon>Rhabditida</taxon>
        <taxon>Spirurina</taxon>
        <taxon>Ascaridomorpha</taxon>
        <taxon>Ascaridoidea</taxon>
        <taxon>Toxocaridae</taxon>
        <taxon>Toxocara</taxon>
    </lineage>
</organism>
<evidence type="ECO:0008006" key="4">
    <source>
        <dbReference type="Google" id="ProtNLM"/>
    </source>
</evidence>
<evidence type="ECO:0000256" key="1">
    <source>
        <dbReference type="SAM" id="Phobius"/>
    </source>
</evidence>
<comment type="caution">
    <text evidence="2">The sequence shown here is derived from an EMBL/GenBank/DDBJ whole genome shotgun (WGS) entry which is preliminary data.</text>
</comment>
<evidence type="ECO:0000313" key="2">
    <source>
        <dbReference type="EMBL" id="KHN83430.1"/>
    </source>
</evidence>
<evidence type="ECO:0000313" key="3">
    <source>
        <dbReference type="Proteomes" id="UP000031036"/>
    </source>
</evidence>
<keyword evidence="1" id="KW-1133">Transmembrane helix</keyword>